<gene>
    <name evidence="2" type="ORF">PARMNEM_LOCUS19516</name>
</gene>
<organism evidence="2 3">
    <name type="scientific">Parnassius mnemosyne</name>
    <name type="common">clouded apollo</name>
    <dbReference type="NCBI Taxonomy" id="213953"/>
    <lineage>
        <taxon>Eukaryota</taxon>
        <taxon>Metazoa</taxon>
        <taxon>Ecdysozoa</taxon>
        <taxon>Arthropoda</taxon>
        <taxon>Hexapoda</taxon>
        <taxon>Insecta</taxon>
        <taxon>Pterygota</taxon>
        <taxon>Neoptera</taxon>
        <taxon>Endopterygota</taxon>
        <taxon>Lepidoptera</taxon>
        <taxon>Glossata</taxon>
        <taxon>Ditrysia</taxon>
        <taxon>Papilionoidea</taxon>
        <taxon>Papilionidae</taxon>
        <taxon>Parnassiinae</taxon>
        <taxon>Parnassini</taxon>
        <taxon>Parnassius</taxon>
        <taxon>Driopa</taxon>
    </lineage>
</organism>
<evidence type="ECO:0000313" key="3">
    <source>
        <dbReference type="Proteomes" id="UP001314205"/>
    </source>
</evidence>
<protein>
    <submittedName>
        <fullName evidence="2">Uncharacterized protein</fullName>
    </submittedName>
</protein>
<accession>A0AAV1M0Z1</accession>
<name>A0AAV1M0Z1_9NEOP</name>
<dbReference type="InterPro" id="IPR036691">
    <property type="entry name" value="Endo/exonu/phosph_ase_sf"/>
</dbReference>
<dbReference type="AlphaFoldDB" id="A0AAV1M0Z1"/>
<sequence length="144" mass="16706">MKKRKKKSKFVQWLHSLSIKVHLTNSRGLHCNLNAVHYHLETDKAHLLFLTETQIRCPLDAAYLGYPGYTLEHNFHQRAGVCVYVRNDICCKLLRHPEDPTFSTIWVLIDTGMDKIIYSCVYRSHSGDQPSYSQSSRKAKSTRI</sequence>
<evidence type="ECO:0000256" key="1">
    <source>
        <dbReference type="SAM" id="MobiDB-lite"/>
    </source>
</evidence>
<evidence type="ECO:0000313" key="2">
    <source>
        <dbReference type="EMBL" id="CAK1600805.1"/>
    </source>
</evidence>
<proteinExistence type="predicted"/>
<feature type="compositionally biased region" description="Polar residues" evidence="1">
    <location>
        <begin position="127"/>
        <end position="136"/>
    </location>
</feature>
<dbReference type="Gene3D" id="3.60.10.10">
    <property type="entry name" value="Endonuclease/exonuclease/phosphatase"/>
    <property type="match status" value="1"/>
</dbReference>
<feature type="region of interest" description="Disordered" evidence="1">
    <location>
        <begin position="125"/>
        <end position="144"/>
    </location>
</feature>
<dbReference type="Proteomes" id="UP001314205">
    <property type="component" value="Unassembled WGS sequence"/>
</dbReference>
<dbReference type="SUPFAM" id="SSF56219">
    <property type="entry name" value="DNase I-like"/>
    <property type="match status" value="1"/>
</dbReference>
<comment type="caution">
    <text evidence="2">The sequence shown here is derived from an EMBL/GenBank/DDBJ whole genome shotgun (WGS) entry which is preliminary data.</text>
</comment>
<keyword evidence="3" id="KW-1185">Reference proteome</keyword>
<reference evidence="2 3" key="1">
    <citation type="submission" date="2023-11" db="EMBL/GenBank/DDBJ databases">
        <authorList>
            <person name="Hedman E."/>
            <person name="Englund M."/>
            <person name="Stromberg M."/>
            <person name="Nyberg Akerstrom W."/>
            <person name="Nylinder S."/>
            <person name="Jareborg N."/>
            <person name="Kallberg Y."/>
            <person name="Kronander E."/>
        </authorList>
    </citation>
    <scope>NUCLEOTIDE SEQUENCE [LARGE SCALE GENOMIC DNA]</scope>
</reference>
<dbReference type="EMBL" id="CAVLGL010000126">
    <property type="protein sequence ID" value="CAK1600805.1"/>
    <property type="molecule type" value="Genomic_DNA"/>
</dbReference>